<name>A0ABU5N7H4_9MICO</name>
<dbReference type="RefSeq" id="WP_194424520.1">
    <property type="nucleotide sequence ID" value="NZ_BAAAPT010000002.1"/>
</dbReference>
<organism evidence="1 2">
    <name type="scientific">Microbacterium aquimaris</name>
    <dbReference type="NCBI Taxonomy" id="459816"/>
    <lineage>
        <taxon>Bacteria</taxon>
        <taxon>Bacillati</taxon>
        <taxon>Actinomycetota</taxon>
        <taxon>Actinomycetes</taxon>
        <taxon>Micrococcales</taxon>
        <taxon>Microbacteriaceae</taxon>
        <taxon>Microbacterium</taxon>
    </lineage>
</organism>
<gene>
    <name evidence="1" type="ORF">R2Q92_09220</name>
</gene>
<sequence>MALKILVASVALATVVGLAAIVSTTVVAPMMGVTSTDDDGVPSLPVTG</sequence>
<reference evidence="1 2" key="1">
    <citation type="submission" date="2023-10" db="EMBL/GenBank/DDBJ databases">
        <title>Microbacterium xanthum sp. nov., isolated from seaweed.</title>
        <authorList>
            <person name="Lee S.D."/>
        </authorList>
    </citation>
    <scope>NUCLEOTIDE SEQUENCE [LARGE SCALE GENOMIC DNA]</scope>
    <source>
        <strain evidence="1 2">KCTC 19124</strain>
    </source>
</reference>
<evidence type="ECO:0000313" key="1">
    <source>
        <dbReference type="EMBL" id="MDZ8162023.1"/>
    </source>
</evidence>
<dbReference type="EMBL" id="JAWJYN010000002">
    <property type="protein sequence ID" value="MDZ8162023.1"/>
    <property type="molecule type" value="Genomic_DNA"/>
</dbReference>
<keyword evidence="2" id="KW-1185">Reference proteome</keyword>
<protein>
    <submittedName>
        <fullName evidence="1">Uncharacterized protein</fullName>
    </submittedName>
</protein>
<proteinExistence type="predicted"/>
<accession>A0ABU5N7H4</accession>
<comment type="caution">
    <text evidence="1">The sequence shown here is derived from an EMBL/GenBank/DDBJ whole genome shotgun (WGS) entry which is preliminary data.</text>
</comment>
<dbReference type="Proteomes" id="UP001291912">
    <property type="component" value="Unassembled WGS sequence"/>
</dbReference>
<evidence type="ECO:0000313" key="2">
    <source>
        <dbReference type="Proteomes" id="UP001291912"/>
    </source>
</evidence>